<proteinExistence type="predicted"/>
<evidence type="ECO:0000313" key="1">
    <source>
        <dbReference type="EMBL" id="SCB27381.1"/>
    </source>
</evidence>
<protein>
    <submittedName>
        <fullName evidence="1">Uncharacterized protein</fullName>
    </submittedName>
</protein>
<accession>A0A1C3VI20</accession>
<reference evidence="1 2" key="1">
    <citation type="submission" date="2016-08" db="EMBL/GenBank/DDBJ databases">
        <authorList>
            <person name="Seilhamer J.J."/>
        </authorList>
    </citation>
    <scope>NUCLEOTIDE SEQUENCE [LARGE SCALE GENOMIC DNA]</scope>
    <source>
        <strain evidence="1 2">CCBAU 10071</strain>
    </source>
</reference>
<dbReference type="RefSeq" id="WP_074447749.1">
    <property type="nucleotide sequence ID" value="NZ_FMAE01000004.1"/>
</dbReference>
<sequence length="105" mass="12091">MTDQAREAIELLLKNRQSERRQSYLVRGRRYERLSADDLCKLWAEQMNRWADDSISFDQRALNDLGVEMGLRDMSPPLDWIAEARQKILAKSGQALAAVLQATPE</sequence>
<dbReference type="EMBL" id="FMAE01000004">
    <property type="protein sequence ID" value="SCB27381.1"/>
    <property type="molecule type" value="Genomic_DNA"/>
</dbReference>
<dbReference type="AlphaFoldDB" id="A0A1C3VI20"/>
<evidence type="ECO:0000313" key="2">
    <source>
        <dbReference type="Proteomes" id="UP000183174"/>
    </source>
</evidence>
<gene>
    <name evidence="1" type="ORF">GA0061099_100418</name>
</gene>
<name>A0A1C3VI20_9BRAD</name>
<organism evidence="1 2">
    <name type="scientific">Bradyrhizobium yuanmingense</name>
    <dbReference type="NCBI Taxonomy" id="108015"/>
    <lineage>
        <taxon>Bacteria</taxon>
        <taxon>Pseudomonadati</taxon>
        <taxon>Pseudomonadota</taxon>
        <taxon>Alphaproteobacteria</taxon>
        <taxon>Hyphomicrobiales</taxon>
        <taxon>Nitrobacteraceae</taxon>
        <taxon>Bradyrhizobium</taxon>
    </lineage>
</organism>
<dbReference type="Proteomes" id="UP000183174">
    <property type="component" value="Unassembled WGS sequence"/>
</dbReference>